<proteinExistence type="predicted"/>
<dbReference type="EMBL" id="CAJNOJ010000171">
    <property type="protein sequence ID" value="CAF1238074.1"/>
    <property type="molecule type" value="Genomic_DNA"/>
</dbReference>
<comment type="caution">
    <text evidence="1">The sequence shown here is derived from an EMBL/GenBank/DDBJ whole genome shotgun (WGS) entry which is preliminary data.</text>
</comment>
<evidence type="ECO:0000313" key="2">
    <source>
        <dbReference type="Proteomes" id="UP000663852"/>
    </source>
</evidence>
<reference evidence="1" key="1">
    <citation type="submission" date="2021-02" db="EMBL/GenBank/DDBJ databases">
        <authorList>
            <person name="Nowell W R."/>
        </authorList>
    </citation>
    <scope>NUCLEOTIDE SEQUENCE</scope>
</reference>
<protein>
    <submittedName>
        <fullName evidence="1">Uncharacterized protein</fullName>
    </submittedName>
</protein>
<dbReference type="AlphaFoldDB" id="A0A814Z7B5"/>
<name>A0A814Z7B5_ADIRI</name>
<gene>
    <name evidence="1" type="ORF">EDS130_LOCUS27303</name>
</gene>
<accession>A0A814Z7B5</accession>
<sequence length="150" mass="16764">MLSIHSGLLASTLECYYNASCLQLFVPNSFIFQPSKTTLPSRFTPQGTIANVANQSLTEILSYNFSHAEYYMQCAPRVCVCSYEYRSSALTIVTTIIGVLSGLNRALHLFIPIFVKQLMKFWNKFHSKPCIVLTATTSVIPSCELLKATH</sequence>
<dbReference type="Proteomes" id="UP000663852">
    <property type="component" value="Unassembled WGS sequence"/>
</dbReference>
<organism evidence="1 2">
    <name type="scientific">Adineta ricciae</name>
    <name type="common">Rotifer</name>
    <dbReference type="NCBI Taxonomy" id="249248"/>
    <lineage>
        <taxon>Eukaryota</taxon>
        <taxon>Metazoa</taxon>
        <taxon>Spiralia</taxon>
        <taxon>Gnathifera</taxon>
        <taxon>Rotifera</taxon>
        <taxon>Eurotatoria</taxon>
        <taxon>Bdelloidea</taxon>
        <taxon>Adinetida</taxon>
        <taxon>Adinetidae</taxon>
        <taxon>Adineta</taxon>
    </lineage>
</organism>
<evidence type="ECO:0000313" key="1">
    <source>
        <dbReference type="EMBL" id="CAF1238074.1"/>
    </source>
</evidence>